<keyword evidence="16" id="KW-1185">Reference proteome</keyword>
<evidence type="ECO:0000259" key="14">
    <source>
        <dbReference type="PROSITE" id="PS51866"/>
    </source>
</evidence>
<feature type="domain" description="Mop" evidence="14">
    <location>
        <begin position="615"/>
        <end position="686"/>
    </location>
</feature>
<dbReference type="CDD" id="cd06261">
    <property type="entry name" value="TM_PBP2"/>
    <property type="match status" value="1"/>
</dbReference>
<keyword evidence="5 11" id="KW-0812">Transmembrane</keyword>
<dbReference type="PANTHER" id="PTHR30183">
    <property type="entry name" value="MOLYBDENUM TRANSPORT SYSTEM PERMEASE PROTEIN MODB"/>
    <property type="match status" value="1"/>
</dbReference>
<evidence type="ECO:0000259" key="13">
    <source>
        <dbReference type="PROSITE" id="PS50928"/>
    </source>
</evidence>
<gene>
    <name evidence="15" type="ORF">ATK06_2071</name>
</gene>
<comment type="subcellular location">
    <subcellularLocation>
        <location evidence="1 11">Cell membrane</location>
        <topology evidence="1 11">Multi-pass membrane protein</topology>
    </subcellularLocation>
</comment>
<feature type="transmembrane region" description="Helical" evidence="11">
    <location>
        <begin position="104"/>
        <end position="127"/>
    </location>
</feature>
<dbReference type="GO" id="GO:0005886">
    <property type="term" value="C:plasma membrane"/>
    <property type="evidence" value="ECO:0007669"/>
    <property type="project" value="UniProtKB-SubCell"/>
</dbReference>
<keyword evidence="2 11" id="KW-0813">Transport</keyword>
<keyword evidence="3" id="KW-1003">Cell membrane</keyword>
<dbReference type="InterPro" id="IPR003439">
    <property type="entry name" value="ABC_transporter-like_ATP-bd"/>
</dbReference>
<evidence type="ECO:0000256" key="11">
    <source>
        <dbReference type="RuleBase" id="RU363032"/>
    </source>
</evidence>
<evidence type="ECO:0000256" key="6">
    <source>
        <dbReference type="ARBA" id="ARBA00022741"/>
    </source>
</evidence>
<evidence type="ECO:0000256" key="1">
    <source>
        <dbReference type="ARBA" id="ARBA00004651"/>
    </source>
</evidence>
<feature type="transmembrane region" description="Helical" evidence="11">
    <location>
        <begin position="61"/>
        <end position="84"/>
    </location>
</feature>
<dbReference type="STRING" id="1724.GCA_001044175_02077"/>
<dbReference type="InterPro" id="IPR035906">
    <property type="entry name" value="MetI-like_sf"/>
</dbReference>
<dbReference type="Pfam" id="PF03459">
    <property type="entry name" value="TOBE"/>
    <property type="match status" value="1"/>
</dbReference>
<comment type="similarity">
    <text evidence="11">Belongs to the binding-protein-dependent transport system permease family.</text>
</comment>
<evidence type="ECO:0000313" key="15">
    <source>
        <dbReference type="EMBL" id="PFG28942.1"/>
    </source>
</evidence>
<dbReference type="InterPro" id="IPR008995">
    <property type="entry name" value="Mo/tungstate-bd_C_term_dom"/>
</dbReference>
<protein>
    <submittedName>
        <fullName evidence="15">Molybdate transport system permease protein</fullName>
    </submittedName>
</protein>
<evidence type="ECO:0000256" key="4">
    <source>
        <dbReference type="ARBA" id="ARBA00022505"/>
    </source>
</evidence>
<proteinExistence type="inferred from homology"/>
<dbReference type="PROSITE" id="PS51866">
    <property type="entry name" value="MOP"/>
    <property type="match status" value="1"/>
</dbReference>
<evidence type="ECO:0000256" key="9">
    <source>
        <dbReference type="ARBA" id="ARBA00023136"/>
    </source>
</evidence>
<dbReference type="Pfam" id="PF00528">
    <property type="entry name" value="BPD_transp_1"/>
    <property type="match status" value="1"/>
</dbReference>
<feature type="domain" description="ABC transporter" evidence="12">
    <location>
        <begin position="326"/>
        <end position="553"/>
    </location>
</feature>
<dbReference type="SUPFAM" id="SSF50331">
    <property type="entry name" value="MOP-like"/>
    <property type="match status" value="1"/>
</dbReference>
<dbReference type="SUPFAM" id="SSF52540">
    <property type="entry name" value="P-loop containing nucleoside triphosphate hydrolases"/>
    <property type="match status" value="1"/>
</dbReference>
<dbReference type="Gene3D" id="1.10.3720.10">
    <property type="entry name" value="MetI-like"/>
    <property type="match status" value="1"/>
</dbReference>
<evidence type="ECO:0000256" key="8">
    <source>
        <dbReference type="ARBA" id="ARBA00022989"/>
    </source>
</evidence>
<dbReference type="Pfam" id="PF00005">
    <property type="entry name" value="ABC_tran"/>
    <property type="match status" value="1"/>
</dbReference>
<dbReference type="Gene3D" id="2.40.50.100">
    <property type="match status" value="1"/>
</dbReference>
<sequence>MAVAPSQGLQPQLCVHLTSTHFFVYFLQSTTTNRARMKTEENTAEIKAIPPRPAPSRIPSACVVLGIIGVIIIVGPLIALGFRVPWDRLGEILTEEDTITMLKVTLYAAFQSTVITTLIGVPLAVWTNHTRRGGRVIRLLVMLPLAMPPVVGGLALTAAVGRRGYTAPILDALGIEFAFAFPGVVLAHIFVSLPFVVVSVDSALRQIDREILASAASVGMKPAAILFKITLPAIAPAIATGAGLAFARSLGEFGTTITFAGSMPGITRTMPLGIYLEREIDYDRSYVLAAILIALAVTIIALSMLPAALKKKHTPRPAVIGELDTQRMRDLTRPETGGKEVSITTLGATTVFPANHVTAVVGPNGSGKTTMSGLIAGRLRGAEVRVGDTPVDGPSVPYVSAHDRGIVLLTQRPGLPHTATVSEAVTMASGSQELTAELLDASGLNALANTPVPALSGGQAAQVALVRALAARPSVLILDEPLAAVDVASTARWRRVLRATSADRTTIVVTHDSVDIAGLADSVVVLEEGRSVAHVGTQEFFVLPPTTFASRLAGINRLWGYVSEVSGDGAVTVVSEHSLTAVGFAEEPLTAGAEAVVTCPPSDITLRLPVADSPVESARNVWTGTVLSVDTMPAEFGAGAHAVVTVDVGMTSITVPVTSQALVDLDLEPGDNVECLVKAMNVKIHPRTITANT</sequence>
<name>A0A2A9DSI8_9CORY</name>
<dbReference type="GO" id="GO:0055085">
    <property type="term" value="P:transmembrane transport"/>
    <property type="evidence" value="ECO:0007669"/>
    <property type="project" value="InterPro"/>
</dbReference>
<comment type="caution">
    <text evidence="15">The sequence shown here is derived from an EMBL/GenBank/DDBJ whole genome shotgun (WGS) entry which is preliminary data.</text>
</comment>
<dbReference type="AlphaFoldDB" id="A0A2A9DSI8"/>
<feature type="transmembrane region" description="Helical" evidence="11">
    <location>
        <begin position="225"/>
        <end position="247"/>
    </location>
</feature>
<feature type="transmembrane region" description="Helical" evidence="11">
    <location>
        <begin position="253"/>
        <end position="274"/>
    </location>
</feature>
<reference evidence="15 16" key="1">
    <citation type="submission" date="2017-10" db="EMBL/GenBank/DDBJ databases">
        <title>Sequencing the genomes of 1000 actinobacteria strains.</title>
        <authorList>
            <person name="Klenk H.-P."/>
        </authorList>
    </citation>
    <scope>NUCLEOTIDE SEQUENCE [LARGE SCALE GENOMIC DNA]</scope>
    <source>
        <strain evidence="15 16">DSM 20688</strain>
    </source>
</reference>
<accession>A0A2A9DSI8</accession>
<keyword evidence="9 11" id="KW-0472">Membrane</keyword>
<dbReference type="PROSITE" id="PS50893">
    <property type="entry name" value="ABC_TRANSPORTER_2"/>
    <property type="match status" value="1"/>
</dbReference>
<keyword evidence="8 11" id="KW-1133">Transmembrane helix</keyword>
<keyword evidence="6" id="KW-0547">Nucleotide-binding</keyword>
<feature type="transmembrane region" description="Helical" evidence="11">
    <location>
        <begin position="286"/>
        <end position="309"/>
    </location>
</feature>
<dbReference type="SMART" id="SM00382">
    <property type="entry name" value="AAA"/>
    <property type="match status" value="1"/>
</dbReference>
<dbReference type="InterPro" id="IPR005116">
    <property type="entry name" value="Transp-assoc_OB_typ1"/>
</dbReference>
<dbReference type="EMBL" id="PDJF01000001">
    <property type="protein sequence ID" value="PFG28942.1"/>
    <property type="molecule type" value="Genomic_DNA"/>
</dbReference>
<dbReference type="SUPFAM" id="SSF161098">
    <property type="entry name" value="MetI-like"/>
    <property type="match status" value="1"/>
</dbReference>
<dbReference type="InterPro" id="IPR003593">
    <property type="entry name" value="AAA+_ATPase"/>
</dbReference>
<dbReference type="Proteomes" id="UP000221653">
    <property type="component" value="Unassembled WGS sequence"/>
</dbReference>
<dbReference type="Gene3D" id="3.40.50.300">
    <property type="entry name" value="P-loop containing nucleotide triphosphate hydrolases"/>
    <property type="match status" value="1"/>
</dbReference>
<dbReference type="InterPro" id="IPR027417">
    <property type="entry name" value="P-loop_NTPase"/>
</dbReference>
<evidence type="ECO:0000256" key="2">
    <source>
        <dbReference type="ARBA" id="ARBA00022448"/>
    </source>
</evidence>
<evidence type="ECO:0000256" key="5">
    <source>
        <dbReference type="ARBA" id="ARBA00022692"/>
    </source>
</evidence>
<evidence type="ECO:0000259" key="12">
    <source>
        <dbReference type="PROSITE" id="PS50893"/>
    </source>
</evidence>
<dbReference type="PANTHER" id="PTHR30183:SF3">
    <property type="entry name" value="MOLYBDENUM TRANSPORT SYSTEM PERMEASE PROTEIN MODB"/>
    <property type="match status" value="1"/>
</dbReference>
<evidence type="ECO:0000256" key="7">
    <source>
        <dbReference type="ARBA" id="ARBA00022840"/>
    </source>
</evidence>
<evidence type="ECO:0000256" key="3">
    <source>
        <dbReference type="ARBA" id="ARBA00022475"/>
    </source>
</evidence>
<evidence type="ECO:0000313" key="16">
    <source>
        <dbReference type="Proteomes" id="UP000221653"/>
    </source>
</evidence>
<feature type="transmembrane region" description="Helical" evidence="11">
    <location>
        <begin position="139"/>
        <end position="159"/>
    </location>
</feature>
<evidence type="ECO:0000256" key="10">
    <source>
        <dbReference type="PROSITE-ProRule" id="PRU01213"/>
    </source>
</evidence>
<dbReference type="GO" id="GO:0005524">
    <property type="term" value="F:ATP binding"/>
    <property type="evidence" value="ECO:0007669"/>
    <property type="project" value="UniProtKB-KW"/>
</dbReference>
<keyword evidence="4 10" id="KW-0500">Molybdenum</keyword>
<dbReference type="InterPro" id="IPR004606">
    <property type="entry name" value="Mop_domain"/>
</dbReference>
<feature type="transmembrane region" description="Helical" evidence="11">
    <location>
        <begin position="179"/>
        <end position="204"/>
    </location>
</feature>
<dbReference type="InterPro" id="IPR000515">
    <property type="entry name" value="MetI-like"/>
</dbReference>
<dbReference type="GO" id="GO:0015689">
    <property type="term" value="P:molybdate ion transport"/>
    <property type="evidence" value="ECO:0007669"/>
    <property type="project" value="InterPro"/>
</dbReference>
<keyword evidence="7" id="KW-0067">ATP-binding</keyword>
<organism evidence="15 16">
    <name type="scientific">Corynebacterium renale</name>
    <dbReference type="NCBI Taxonomy" id="1724"/>
    <lineage>
        <taxon>Bacteria</taxon>
        <taxon>Bacillati</taxon>
        <taxon>Actinomycetota</taxon>
        <taxon>Actinomycetes</taxon>
        <taxon>Mycobacteriales</taxon>
        <taxon>Corynebacteriaceae</taxon>
        <taxon>Corynebacterium</taxon>
    </lineage>
</organism>
<dbReference type="PROSITE" id="PS50928">
    <property type="entry name" value="ABC_TM1"/>
    <property type="match status" value="1"/>
</dbReference>
<feature type="domain" description="ABC transmembrane type-1" evidence="13">
    <location>
        <begin position="102"/>
        <end position="306"/>
    </location>
</feature>
<dbReference type="GO" id="GO:0016887">
    <property type="term" value="F:ATP hydrolysis activity"/>
    <property type="evidence" value="ECO:0007669"/>
    <property type="project" value="InterPro"/>
</dbReference>